<evidence type="ECO:0000256" key="7">
    <source>
        <dbReference type="ARBA" id="ARBA00023315"/>
    </source>
</evidence>
<evidence type="ECO:0000256" key="6">
    <source>
        <dbReference type="ARBA" id="ARBA00023136"/>
    </source>
</evidence>
<dbReference type="STRING" id="1188229.GlitD10_0199"/>
<dbReference type="GO" id="GO:0016410">
    <property type="term" value="F:N-acyltransferase activity"/>
    <property type="evidence" value="ECO:0007669"/>
    <property type="project" value="UniProtKB-UniRule"/>
</dbReference>
<dbReference type="Pfam" id="PF00795">
    <property type="entry name" value="CN_hydrolase"/>
    <property type="match status" value="1"/>
</dbReference>
<feature type="transmembrane region" description="Helical" evidence="8">
    <location>
        <begin position="187"/>
        <end position="206"/>
    </location>
</feature>
<dbReference type="InterPro" id="IPR004563">
    <property type="entry name" value="Apolipo_AcylTrfase"/>
</dbReference>
<comment type="similarity">
    <text evidence="8">Belongs to the CN hydrolase family. Apolipoprotein N-acyltransferase subfamily.</text>
</comment>
<comment type="subcellular location">
    <subcellularLocation>
        <location evidence="1 8">Cell membrane</location>
        <topology evidence="1 8">Multi-pass membrane protein</topology>
    </subcellularLocation>
</comment>
<keyword evidence="11" id="KW-1185">Reference proteome</keyword>
<keyword evidence="4 8" id="KW-0812">Transmembrane</keyword>
<dbReference type="SUPFAM" id="SSF56317">
    <property type="entry name" value="Carbon-nitrogen hydrolase"/>
    <property type="match status" value="1"/>
</dbReference>
<dbReference type="HAMAP" id="MF_01148">
    <property type="entry name" value="Lnt"/>
    <property type="match status" value="1"/>
</dbReference>
<gene>
    <name evidence="8 10" type="primary">lnt</name>
    <name evidence="10" type="ORF">GlitD10_0199</name>
</gene>
<dbReference type="NCBIfam" id="TIGR00546">
    <property type="entry name" value="lnt"/>
    <property type="match status" value="1"/>
</dbReference>
<keyword evidence="2 8" id="KW-1003">Cell membrane</keyword>
<accession>A0A1J0A992</accession>
<evidence type="ECO:0000313" key="11">
    <source>
        <dbReference type="Proteomes" id="UP000180235"/>
    </source>
</evidence>
<reference evidence="10 11" key="1">
    <citation type="submission" date="2016-10" db="EMBL/GenBank/DDBJ databases">
        <title>Description of Gloeomargarita lithophora gen. nov., sp. nov., a thylakoid-bearing basal-branching cyanobacterium with intracellular carbonates, and proposal for Gloeomargaritales ord. nov.</title>
        <authorList>
            <person name="Moreira D."/>
            <person name="Tavera R."/>
            <person name="Benzerara K."/>
            <person name="Skouri-Panet F."/>
            <person name="Couradeau E."/>
            <person name="Gerard E."/>
            <person name="Loussert C."/>
            <person name="Novelo E."/>
            <person name="Zivanovic Y."/>
            <person name="Lopez-Garcia P."/>
        </authorList>
    </citation>
    <scope>NUCLEOTIDE SEQUENCE [LARGE SCALE GENOMIC DNA]</scope>
    <source>
        <strain evidence="10 11">D10</strain>
    </source>
</reference>
<evidence type="ECO:0000259" key="9">
    <source>
        <dbReference type="PROSITE" id="PS50263"/>
    </source>
</evidence>
<dbReference type="EMBL" id="CP017675">
    <property type="protein sequence ID" value="APB32500.1"/>
    <property type="molecule type" value="Genomic_DNA"/>
</dbReference>
<evidence type="ECO:0000256" key="4">
    <source>
        <dbReference type="ARBA" id="ARBA00022692"/>
    </source>
</evidence>
<dbReference type="Proteomes" id="UP000180235">
    <property type="component" value="Chromosome"/>
</dbReference>
<comment type="pathway">
    <text evidence="8">Protein modification; lipoprotein biosynthesis (N-acyl transfer).</text>
</comment>
<dbReference type="Pfam" id="PF20154">
    <property type="entry name" value="LNT_N"/>
    <property type="match status" value="1"/>
</dbReference>
<dbReference type="RefSeq" id="WP_071453230.1">
    <property type="nucleotide sequence ID" value="NZ_CP017675.1"/>
</dbReference>
<dbReference type="InterPro" id="IPR045378">
    <property type="entry name" value="LNT_N"/>
</dbReference>
<dbReference type="GO" id="GO:0042158">
    <property type="term" value="P:lipoprotein biosynthetic process"/>
    <property type="evidence" value="ECO:0007669"/>
    <property type="project" value="UniProtKB-UniRule"/>
</dbReference>
<dbReference type="PANTHER" id="PTHR38686">
    <property type="entry name" value="APOLIPOPROTEIN N-ACYLTRANSFERASE"/>
    <property type="match status" value="1"/>
</dbReference>
<comment type="catalytic activity">
    <reaction evidence="8">
        <text>N-terminal S-1,2-diacyl-sn-glyceryl-L-cysteinyl-[lipoprotein] + a glycerophospholipid = N-acyl-S-1,2-diacyl-sn-glyceryl-L-cysteinyl-[lipoprotein] + a 2-acyl-sn-glycero-3-phospholipid + H(+)</text>
        <dbReference type="Rhea" id="RHEA:48228"/>
        <dbReference type="Rhea" id="RHEA-COMP:14681"/>
        <dbReference type="Rhea" id="RHEA-COMP:14684"/>
        <dbReference type="ChEBI" id="CHEBI:15378"/>
        <dbReference type="ChEBI" id="CHEBI:136912"/>
        <dbReference type="ChEBI" id="CHEBI:140656"/>
        <dbReference type="ChEBI" id="CHEBI:140657"/>
        <dbReference type="ChEBI" id="CHEBI:140660"/>
        <dbReference type="EC" id="2.3.1.269"/>
    </reaction>
</comment>
<evidence type="ECO:0000256" key="2">
    <source>
        <dbReference type="ARBA" id="ARBA00022475"/>
    </source>
</evidence>
<evidence type="ECO:0000256" key="8">
    <source>
        <dbReference type="HAMAP-Rule" id="MF_01148"/>
    </source>
</evidence>
<dbReference type="GO" id="GO:0005886">
    <property type="term" value="C:plasma membrane"/>
    <property type="evidence" value="ECO:0007669"/>
    <property type="project" value="UniProtKB-SubCell"/>
</dbReference>
<comment type="function">
    <text evidence="8">Catalyzes the phospholipid dependent N-acylation of the N-terminal cysteine of apolipoprotein, the last step in lipoprotein maturation.</text>
</comment>
<dbReference type="AlphaFoldDB" id="A0A1J0A992"/>
<proteinExistence type="inferred from homology"/>
<keyword evidence="5 8" id="KW-1133">Transmembrane helix</keyword>
<dbReference type="InterPro" id="IPR036526">
    <property type="entry name" value="C-N_Hydrolase_sf"/>
</dbReference>
<dbReference type="OrthoDB" id="9804277at2"/>
<keyword evidence="6 8" id="KW-0472">Membrane</keyword>
<evidence type="ECO:0000256" key="3">
    <source>
        <dbReference type="ARBA" id="ARBA00022679"/>
    </source>
</evidence>
<dbReference type="CDD" id="cd07571">
    <property type="entry name" value="ALP_N-acyl_transferase"/>
    <property type="match status" value="1"/>
</dbReference>
<feature type="domain" description="CN hydrolase" evidence="9">
    <location>
        <begin position="224"/>
        <end position="459"/>
    </location>
</feature>
<feature type="transmembrane region" description="Helical" evidence="8">
    <location>
        <begin position="472"/>
        <end position="489"/>
    </location>
</feature>
<name>A0A1J0A992_9CYAN</name>
<dbReference type="PANTHER" id="PTHR38686:SF1">
    <property type="entry name" value="APOLIPOPROTEIN N-ACYLTRANSFERASE"/>
    <property type="match status" value="1"/>
</dbReference>
<feature type="transmembrane region" description="Helical" evidence="8">
    <location>
        <begin position="49"/>
        <end position="68"/>
    </location>
</feature>
<evidence type="ECO:0000256" key="5">
    <source>
        <dbReference type="ARBA" id="ARBA00022989"/>
    </source>
</evidence>
<feature type="transmembrane region" description="Helical" evidence="8">
    <location>
        <begin position="80"/>
        <end position="107"/>
    </location>
</feature>
<dbReference type="Gene3D" id="3.60.110.10">
    <property type="entry name" value="Carbon-nitrogen hydrolase"/>
    <property type="match status" value="1"/>
</dbReference>
<organism evidence="10 11">
    <name type="scientific">Gloeomargarita lithophora Alchichica-D10</name>
    <dbReference type="NCBI Taxonomy" id="1188229"/>
    <lineage>
        <taxon>Bacteria</taxon>
        <taxon>Bacillati</taxon>
        <taxon>Cyanobacteriota</taxon>
        <taxon>Cyanophyceae</taxon>
        <taxon>Gloeomargaritales</taxon>
        <taxon>Gloeomargaritaceae</taxon>
        <taxon>Gloeomargarita</taxon>
    </lineage>
</organism>
<dbReference type="UniPathway" id="UPA00666"/>
<evidence type="ECO:0000313" key="10">
    <source>
        <dbReference type="EMBL" id="APB32500.1"/>
    </source>
</evidence>
<dbReference type="InterPro" id="IPR003010">
    <property type="entry name" value="C-N_Hydrolase"/>
</dbReference>
<feature type="transmembrane region" description="Helical" evidence="8">
    <location>
        <begin position="119"/>
        <end position="140"/>
    </location>
</feature>
<evidence type="ECO:0000256" key="1">
    <source>
        <dbReference type="ARBA" id="ARBA00004651"/>
    </source>
</evidence>
<feature type="transmembrane region" description="Helical" evidence="8">
    <location>
        <begin position="160"/>
        <end position="180"/>
    </location>
</feature>
<keyword evidence="7 8" id="KW-0012">Acyltransferase</keyword>
<keyword evidence="3 8" id="KW-0808">Transferase</keyword>
<sequence length="491" mass="54946">MNTQGFYLLFLLVSGALLGLTPGTAWLWPLAWVALVPLWWGTFSDKRPLIRGMLWGAAYHGLALSWLTHLHPLTWLGIPWSLSLVIALTIWLLVTLWGAFWVGVWAWTTSRIRQPLLRLLAGVSLWCGLETLASLTPLWWTTLALTQSPGNPSFLHLGQLSGPVTPTAWIMLVNGVLALAVFYPKKIILPLAVGLFCLGQTLGWFLQVTAPRERVLAYFPVGIIQPNIPNPQRFTPLGRGQMEQRLRSGYETLASQGAEIILTPEGALGQEFTPNHALTSSIQKWQIPLVLGAYGRQNGQLTNSLFMLDRRGEVISRYDKVKMVPLGEFIPFETWLGGWVRRISALPESQSAGTLSQSVRTLTGPVMAGICYDSAFAPIFRTQAQGGGEWIITAANNDPYPPRMMRQHQAQDVLRAIETDRWLVRATNTGISGVISPQGQIIWQAEPQEYATHLARIYRRSNRTIYVRYGDWLTPSLGGIFIMIFLIRWRS</sequence>
<dbReference type="PROSITE" id="PS50263">
    <property type="entry name" value="CN_HYDROLASE"/>
    <property type="match status" value="1"/>
</dbReference>
<dbReference type="KEGG" id="glt:GlitD10_0199"/>
<feature type="transmembrane region" description="Helical" evidence="8">
    <location>
        <begin position="6"/>
        <end position="28"/>
    </location>
</feature>
<protein>
    <recommendedName>
        <fullName evidence="8">Apolipoprotein N-acyltransferase</fullName>
        <shortName evidence="8">ALP N-acyltransferase</shortName>
        <ecNumber evidence="8">2.3.1.269</ecNumber>
    </recommendedName>
</protein>
<dbReference type="EC" id="2.3.1.269" evidence="8"/>
<keyword evidence="10" id="KW-0449">Lipoprotein</keyword>